<sequence length="182" mass="20594">MRFLHYSDVGANNILELYKQSDVLITTGDLRFVDFPGIDLLPNKIPSFGVLGNHDDGATYLERNGIVNLHNKVVEFNGLKIGGFQGCLRYNSRDIQYTEEQAKEFADTFPYVDILLLHAGPLGLLDDTSDPVHTGSANILRYVDEKMPKYIFVGHQYSNEDLNYKGIQMFRSYGARIINLDV</sequence>
<feature type="domain" description="Calcineurin-like phosphoesterase" evidence="1">
    <location>
        <begin position="1"/>
        <end position="156"/>
    </location>
</feature>
<accession>A0A7X9DJR2</accession>
<dbReference type="Pfam" id="PF00149">
    <property type="entry name" value="Metallophos"/>
    <property type="match status" value="1"/>
</dbReference>
<reference evidence="2 3" key="1">
    <citation type="journal article" date="2020" name="Biotechnol. Biofuels">
        <title>New insights from the biogas microbiome by comprehensive genome-resolved metagenomics of nearly 1600 species originating from multiple anaerobic digesters.</title>
        <authorList>
            <person name="Campanaro S."/>
            <person name="Treu L."/>
            <person name="Rodriguez-R L.M."/>
            <person name="Kovalovszki A."/>
            <person name="Ziels R.M."/>
            <person name="Maus I."/>
            <person name="Zhu X."/>
            <person name="Kougias P.G."/>
            <person name="Basile A."/>
            <person name="Luo G."/>
            <person name="Schluter A."/>
            <person name="Konstantinidis K.T."/>
            <person name="Angelidaki I."/>
        </authorList>
    </citation>
    <scope>NUCLEOTIDE SEQUENCE [LARGE SCALE GENOMIC DNA]</scope>
    <source>
        <strain evidence="2">AS27yjCOA_165</strain>
    </source>
</reference>
<organism evidence="2 3">
    <name type="scientific">candidate division WWE3 bacterium</name>
    <dbReference type="NCBI Taxonomy" id="2053526"/>
    <lineage>
        <taxon>Bacteria</taxon>
        <taxon>Katanobacteria</taxon>
    </lineage>
</organism>
<gene>
    <name evidence="2" type="ORF">GYA27_00860</name>
</gene>
<dbReference type="SUPFAM" id="SSF56300">
    <property type="entry name" value="Metallo-dependent phosphatases"/>
    <property type="match status" value="1"/>
</dbReference>
<dbReference type="GO" id="GO:0016787">
    <property type="term" value="F:hydrolase activity"/>
    <property type="evidence" value="ECO:0007669"/>
    <property type="project" value="InterPro"/>
</dbReference>
<dbReference type="Proteomes" id="UP000526033">
    <property type="component" value="Unassembled WGS sequence"/>
</dbReference>
<evidence type="ECO:0000313" key="3">
    <source>
        <dbReference type="Proteomes" id="UP000526033"/>
    </source>
</evidence>
<dbReference type="AlphaFoldDB" id="A0A7X9DJR2"/>
<dbReference type="InterPro" id="IPR029052">
    <property type="entry name" value="Metallo-depent_PP-like"/>
</dbReference>
<protein>
    <recommendedName>
        <fullName evidence="1">Calcineurin-like phosphoesterase domain-containing protein</fullName>
    </recommendedName>
</protein>
<dbReference type="Gene3D" id="3.60.21.10">
    <property type="match status" value="1"/>
</dbReference>
<evidence type="ECO:0000313" key="2">
    <source>
        <dbReference type="EMBL" id="NMB69740.1"/>
    </source>
</evidence>
<name>A0A7X9DJR2_UNCKA</name>
<evidence type="ECO:0000259" key="1">
    <source>
        <dbReference type="Pfam" id="PF00149"/>
    </source>
</evidence>
<dbReference type="InterPro" id="IPR004843">
    <property type="entry name" value="Calcineurin-like_PHP"/>
</dbReference>
<proteinExistence type="predicted"/>
<dbReference type="EMBL" id="JAAZNL010000007">
    <property type="protein sequence ID" value="NMB69740.1"/>
    <property type="molecule type" value="Genomic_DNA"/>
</dbReference>
<comment type="caution">
    <text evidence="2">The sequence shown here is derived from an EMBL/GenBank/DDBJ whole genome shotgun (WGS) entry which is preliminary data.</text>
</comment>